<reference evidence="2 5" key="2">
    <citation type="submission" date="2017-12" db="EMBL/GenBank/DDBJ databases">
        <title>Pharmacopeia of the Arctic Ocean.</title>
        <authorList>
            <person name="Collins E."/>
            <person name="Ducluzeau A.-L."/>
        </authorList>
    </citation>
    <scope>NUCLEOTIDE SEQUENCE [LARGE SCALE GENOMIC DNA]</scope>
    <source>
        <strain evidence="2 5">DSM 23325</strain>
    </source>
</reference>
<dbReference type="Proteomes" id="UP000233565">
    <property type="component" value="Unassembled WGS sequence"/>
</dbReference>
<evidence type="ECO:0000313" key="4">
    <source>
        <dbReference type="Proteomes" id="UP000199113"/>
    </source>
</evidence>
<dbReference type="AlphaFoldDB" id="A0A1I1B0K5"/>
<reference evidence="3" key="1">
    <citation type="submission" date="2016-10" db="EMBL/GenBank/DDBJ databases">
        <authorList>
            <person name="de Groot N.N."/>
        </authorList>
    </citation>
    <scope>NUCLEOTIDE SEQUENCE [LARGE SCALE GENOMIC DNA]</scope>
    <source>
        <strain evidence="3">CGMCC 1.10697</strain>
    </source>
</reference>
<dbReference type="Gene3D" id="1.20.120.520">
    <property type="entry name" value="nmb1532 protein domain like"/>
    <property type="match status" value="1"/>
</dbReference>
<proteinExistence type="predicted"/>
<sequence>MCEYCGCREVPAIAELMDEHTALADEGHYVRQALGTGDFAGAMRLLGSLVAHLDRHVRREEDGIFLAMRAAGEFIDEIDDLEGEHRDLAAVVAALDHHSTTFAADVSRFLDDLDTHVEREDLGIFPVSVVTLGASGWATVDVARRGSPSFLLDVASTTTADANAAT</sequence>
<protein>
    <submittedName>
        <fullName evidence="2 3">Hemerythrin</fullName>
    </submittedName>
</protein>
<name>A0A1I1B0K5_9ACTN</name>
<evidence type="ECO:0000313" key="5">
    <source>
        <dbReference type="Proteomes" id="UP000233565"/>
    </source>
</evidence>
<evidence type="ECO:0000313" key="2">
    <source>
        <dbReference type="EMBL" id="PKH40920.1"/>
    </source>
</evidence>
<feature type="domain" description="Hemerythrin-like" evidence="1">
    <location>
        <begin position="13"/>
        <end position="126"/>
    </location>
</feature>
<accession>A0A1I1B0K5</accession>
<evidence type="ECO:0000313" key="3">
    <source>
        <dbReference type="EMBL" id="SFB42053.1"/>
    </source>
</evidence>
<evidence type="ECO:0000259" key="1">
    <source>
        <dbReference type="Pfam" id="PF01814"/>
    </source>
</evidence>
<dbReference type="Pfam" id="PF01814">
    <property type="entry name" value="Hemerythrin"/>
    <property type="match status" value="1"/>
</dbReference>
<dbReference type="EMBL" id="PJBV01000016">
    <property type="protein sequence ID" value="PKH40920.1"/>
    <property type="molecule type" value="Genomic_DNA"/>
</dbReference>
<dbReference type="STRING" id="748909.SAMN05192575_11142"/>
<organism evidence="3 4">
    <name type="scientific">Nocardioides alpinus</name>
    <dbReference type="NCBI Taxonomy" id="748909"/>
    <lineage>
        <taxon>Bacteria</taxon>
        <taxon>Bacillati</taxon>
        <taxon>Actinomycetota</taxon>
        <taxon>Actinomycetes</taxon>
        <taxon>Propionibacteriales</taxon>
        <taxon>Nocardioidaceae</taxon>
        <taxon>Nocardioides</taxon>
    </lineage>
</organism>
<dbReference type="InterPro" id="IPR012312">
    <property type="entry name" value="Hemerythrin-like"/>
</dbReference>
<gene>
    <name evidence="2" type="ORF">CXG46_10670</name>
    <name evidence="3" type="ORF">SAMN05192575_11142</name>
</gene>
<keyword evidence="5" id="KW-1185">Reference proteome</keyword>
<dbReference type="Proteomes" id="UP000199113">
    <property type="component" value="Unassembled WGS sequence"/>
</dbReference>
<dbReference type="EMBL" id="FOKC01000011">
    <property type="protein sequence ID" value="SFB42053.1"/>
    <property type="molecule type" value="Genomic_DNA"/>
</dbReference>